<dbReference type="Gene3D" id="1.10.357.10">
    <property type="entry name" value="Tetracycline Repressor, domain 2"/>
    <property type="match status" value="1"/>
</dbReference>
<proteinExistence type="predicted"/>
<dbReference type="InterPro" id="IPR009057">
    <property type="entry name" value="Homeodomain-like_sf"/>
</dbReference>
<feature type="domain" description="HTH tetR-type" evidence="3">
    <location>
        <begin position="10"/>
        <end position="70"/>
    </location>
</feature>
<dbReference type="RefSeq" id="WP_193415324.1">
    <property type="nucleotide sequence ID" value="NZ_JADCNN020000013.1"/>
</dbReference>
<sequence length="195" mass="22796">MPRFSEKEKKRIKEKLLTEGERLFTTYGMKKVTIDDLVEATGIAKASFYTFYESKEYLYLDIVQNIQQKIFAELNIILDSNGHLPSEERILQVFGAMYEMMIQYPILTYMDTTTVELIARKVSKERLFAFREQNFDAAQTLYDHGVRFSCDTQTVSHAFQSIYHSWIYLRDQGEEIQSTVTNILLRGVISQIVTK</sequence>
<dbReference type="PANTHER" id="PTHR43479">
    <property type="entry name" value="ACREF/ENVCD OPERON REPRESSOR-RELATED"/>
    <property type="match status" value="1"/>
</dbReference>
<name>A0ABS2H871_9BACL</name>
<dbReference type="Proteomes" id="UP001516620">
    <property type="component" value="Unassembled WGS sequence"/>
</dbReference>
<protein>
    <submittedName>
        <fullName evidence="4">TetR/AcrR family transcriptional regulator</fullName>
    </submittedName>
</protein>
<comment type="caution">
    <text evidence="4">The sequence shown here is derived from an EMBL/GenBank/DDBJ whole genome shotgun (WGS) entry which is preliminary data.</text>
</comment>
<dbReference type="Pfam" id="PF00440">
    <property type="entry name" value="TetR_N"/>
    <property type="match status" value="1"/>
</dbReference>
<keyword evidence="5" id="KW-1185">Reference proteome</keyword>
<reference evidence="4 5" key="1">
    <citation type="submission" date="2021-01" db="EMBL/GenBank/DDBJ databases">
        <title>Paenibacillus sp.nov. isolated from the rhizosphere soil of tomato plant.</title>
        <authorList>
            <person name="Thin K.K."/>
            <person name="Zhang X."/>
            <person name="He S."/>
        </authorList>
    </citation>
    <scope>NUCLEOTIDE SEQUENCE [LARGE SCALE GENOMIC DNA]</scope>
    <source>
        <strain evidence="4 5">DXFW5</strain>
    </source>
</reference>
<organism evidence="4 5">
    <name type="scientific">Paenibacillus rhizolycopersici</name>
    <dbReference type="NCBI Taxonomy" id="2780073"/>
    <lineage>
        <taxon>Bacteria</taxon>
        <taxon>Bacillati</taxon>
        <taxon>Bacillota</taxon>
        <taxon>Bacilli</taxon>
        <taxon>Bacillales</taxon>
        <taxon>Paenibacillaceae</taxon>
        <taxon>Paenibacillus</taxon>
    </lineage>
</organism>
<gene>
    <name evidence="4" type="ORF">IM700_014885</name>
</gene>
<keyword evidence="1 2" id="KW-0238">DNA-binding</keyword>
<accession>A0ABS2H871</accession>
<evidence type="ECO:0000313" key="4">
    <source>
        <dbReference type="EMBL" id="MBM6996941.1"/>
    </source>
</evidence>
<evidence type="ECO:0000256" key="2">
    <source>
        <dbReference type="PROSITE-ProRule" id="PRU00335"/>
    </source>
</evidence>
<dbReference type="PANTHER" id="PTHR43479:SF11">
    <property type="entry name" value="ACREF_ENVCD OPERON REPRESSOR-RELATED"/>
    <property type="match status" value="1"/>
</dbReference>
<evidence type="ECO:0000256" key="1">
    <source>
        <dbReference type="ARBA" id="ARBA00023125"/>
    </source>
</evidence>
<evidence type="ECO:0000259" key="3">
    <source>
        <dbReference type="PROSITE" id="PS50977"/>
    </source>
</evidence>
<dbReference type="SUPFAM" id="SSF46689">
    <property type="entry name" value="Homeodomain-like"/>
    <property type="match status" value="1"/>
</dbReference>
<evidence type="ECO:0000313" key="5">
    <source>
        <dbReference type="Proteomes" id="UP001516620"/>
    </source>
</evidence>
<dbReference type="PROSITE" id="PS50977">
    <property type="entry name" value="HTH_TETR_2"/>
    <property type="match status" value="1"/>
</dbReference>
<dbReference type="InterPro" id="IPR001647">
    <property type="entry name" value="HTH_TetR"/>
</dbReference>
<dbReference type="EMBL" id="JADCNN020000013">
    <property type="protein sequence ID" value="MBM6996941.1"/>
    <property type="molecule type" value="Genomic_DNA"/>
</dbReference>
<feature type="DNA-binding region" description="H-T-H motif" evidence="2">
    <location>
        <begin position="33"/>
        <end position="52"/>
    </location>
</feature>
<dbReference type="InterPro" id="IPR050624">
    <property type="entry name" value="HTH-type_Tx_Regulator"/>
</dbReference>